<sequence length="567" mass="63038">MSARDQEVEIAQPQETHPVVEEKAPDANEKALTATPDGEEPTDEESKTLRHVAENLPMSAWLVAMVELSERFTYYGMQGLFQNYVDRPLDGSQGRGALVTPVLGAIIADQYLGKYKAIILSCAVYMVGLLILVCTSIPTALEHGAGLGGFIVSILIIGLGTGGIKSNVAPLIADQYKRKKMAMSTTKKGERIIIDPSLTIQRIYMIFYGCINVGSLSLLATPYMERDIGFWSAYLLCLCMFTVGTLVLIVGRKFYVVRPPQGSIITDAFKALWIMITNRNMDAPKPSWQAEHGNSHAVPWDDHFIDELKRALVACRVFCFYPIYWVVYGQFSTNFVTQAGQMNGHGIPNDLMQNFDPISIIVFIPLLETVVYPMLRRLRIRFRPITRISLGFVVAAIAMMYAAIVQHLIYSAGPCYEQPLCDASKSGGESHGNNVHIAIQTPAYMFIGVSEIFASVSGLEYAYTKAPPSMKSFVQSMYLLTNAFGSALAEALTPALFDPAILWMFVGLAVASFLCGIIFWFMYHHLNATEDEMNALDADDSENPADWHHRQAQQSEQSERRDKEQEN</sequence>
<organism evidence="10 11">
    <name type="scientific">Aspergillus tanneri</name>
    <dbReference type="NCBI Taxonomy" id="1220188"/>
    <lineage>
        <taxon>Eukaryota</taxon>
        <taxon>Fungi</taxon>
        <taxon>Dikarya</taxon>
        <taxon>Ascomycota</taxon>
        <taxon>Pezizomycotina</taxon>
        <taxon>Eurotiomycetes</taxon>
        <taxon>Eurotiomycetidae</taxon>
        <taxon>Eurotiales</taxon>
        <taxon>Aspergillaceae</taxon>
        <taxon>Aspergillus</taxon>
        <taxon>Aspergillus subgen. Circumdati</taxon>
    </lineage>
</organism>
<evidence type="ECO:0008006" key="13">
    <source>
        <dbReference type="Google" id="ProtNLM"/>
    </source>
</evidence>
<dbReference type="FunFam" id="1.20.1250.20:FF:000085">
    <property type="entry name" value="MFS peptide transporter Ptr2"/>
    <property type="match status" value="1"/>
</dbReference>
<comment type="caution">
    <text evidence="10">The sequence shown here is derived from an EMBL/GenBank/DDBJ whole genome shotgun (WGS) entry which is preliminary data.</text>
</comment>
<feature type="transmembrane region" description="Helical" evidence="8">
    <location>
        <begin position="503"/>
        <end position="523"/>
    </location>
</feature>
<evidence type="ECO:0000313" key="11">
    <source>
        <dbReference type="Proteomes" id="UP000308092"/>
    </source>
</evidence>
<evidence type="ECO:0000256" key="7">
    <source>
        <dbReference type="SAM" id="MobiDB-lite"/>
    </source>
</evidence>
<dbReference type="OrthoDB" id="8904098at2759"/>
<dbReference type="GO" id="GO:0071916">
    <property type="term" value="F:dipeptide transmembrane transporter activity"/>
    <property type="evidence" value="ECO:0007669"/>
    <property type="project" value="UniProtKB-ARBA"/>
</dbReference>
<evidence type="ECO:0000256" key="5">
    <source>
        <dbReference type="ARBA" id="ARBA00022989"/>
    </source>
</evidence>
<feature type="transmembrane region" description="Helical" evidence="8">
    <location>
        <begin position="387"/>
        <end position="410"/>
    </location>
</feature>
<reference evidence="10 11" key="1">
    <citation type="submission" date="2019-03" db="EMBL/GenBank/DDBJ databases">
        <title>The genome sequence of a newly discovered highly antifungal drug resistant Aspergillus species, Aspergillus tanneri NIH 1004.</title>
        <authorList>
            <person name="Mounaud S."/>
            <person name="Singh I."/>
            <person name="Joardar V."/>
            <person name="Pakala S."/>
            <person name="Pakala S."/>
            <person name="Venepally P."/>
            <person name="Hoover J."/>
            <person name="Nierman W."/>
            <person name="Chung J."/>
            <person name="Losada L."/>
        </authorList>
    </citation>
    <scope>NUCLEOTIDE SEQUENCE [LARGE SCALE GENOMIC DNA]</scope>
    <source>
        <strain evidence="10 11">NIH1004</strain>
    </source>
</reference>
<evidence type="ECO:0000313" key="12">
    <source>
        <dbReference type="Proteomes" id="UP000324241"/>
    </source>
</evidence>
<dbReference type="Proteomes" id="UP000308092">
    <property type="component" value="Unassembled WGS sequence"/>
</dbReference>
<keyword evidence="3" id="KW-0813">Transport</keyword>
<feature type="compositionally biased region" description="Basic and acidic residues" evidence="7">
    <location>
        <begin position="557"/>
        <end position="567"/>
    </location>
</feature>
<feature type="compositionally biased region" description="Basic and acidic residues" evidence="7">
    <location>
        <begin position="18"/>
        <end position="29"/>
    </location>
</feature>
<comment type="subcellular location">
    <subcellularLocation>
        <location evidence="1">Membrane</location>
        <topology evidence="1">Multi-pass membrane protein</topology>
    </subcellularLocation>
</comment>
<accession>A0A4S3JXC5</accession>
<keyword evidence="5 8" id="KW-1133">Transmembrane helix</keyword>
<dbReference type="Proteomes" id="UP000324241">
    <property type="component" value="Unassembled WGS sequence"/>
</dbReference>
<comment type="similarity">
    <text evidence="2">Belongs to the major facilitator superfamily. Proton-dependent oligopeptide transporter (POT/PTR) (TC 2.A.17) family.</text>
</comment>
<feature type="transmembrane region" description="Helical" evidence="8">
    <location>
        <begin position="311"/>
        <end position="328"/>
    </location>
</feature>
<dbReference type="VEuPathDB" id="FungiDB:EYZ11_000423"/>
<dbReference type="Gene3D" id="1.20.1250.20">
    <property type="entry name" value="MFS general substrate transporter like domains"/>
    <property type="match status" value="1"/>
</dbReference>
<feature type="transmembrane region" description="Helical" evidence="8">
    <location>
        <begin position="147"/>
        <end position="173"/>
    </location>
</feature>
<dbReference type="InterPro" id="IPR000109">
    <property type="entry name" value="POT_fam"/>
</dbReference>
<evidence type="ECO:0000256" key="4">
    <source>
        <dbReference type="ARBA" id="ARBA00022692"/>
    </source>
</evidence>
<proteinExistence type="inferred from homology"/>
<dbReference type="GO" id="GO:0005886">
    <property type="term" value="C:plasma membrane"/>
    <property type="evidence" value="ECO:0007669"/>
    <property type="project" value="UniProtKB-ARBA"/>
</dbReference>
<dbReference type="EMBL" id="SOSA01000006">
    <property type="protein sequence ID" value="THD00098.1"/>
    <property type="molecule type" value="Genomic_DNA"/>
</dbReference>
<evidence type="ECO:0000256" key="8">
    <source>
        <dbReference type="SAM" id="Phobius"/>
    </source>
</evidence>
<dbReference type="GeneID" id="54329489"/>
<name>A0A4S3JXC5_9EURO</name>
<feature type="transmembrane region" description="Helical" evidence="8">
    <location>
        <begin position="476"/>
        <end position="497"/>
    </location>
</feature>
<evidence type="ECO:0000256" key="6">
    <source>
        <dbReference type="ARBA" id="ARBA00023136"/>
    </source>
</evidence>
<dbReference type="EMBL" id="QUQM01000007">
    <property type="protein sequence ID" value="KAA8645368.1"/>
    <property type="molecule type" value="Genomic_DNA"/>
</dbReference>
<evidence type="ECO:0000256" key="2">
    <source>
        <dbReference type="ARBA" id="ARBA00005982"/>
    </source>
</evidence>
<feature type="transmembrane region" description="Helical" evidence="8">
    <location>
        <begin position="358"/>
        <end position="375"/>
    </location>
</feature>
<reference evidence="9 12" key="2">
    <citation type="submission" date="2019-08" db="EMBL/GenBank/DDBJ databases">
        <title>The genome sequence of a newly discovered highly antifungal drug resistant Aspergillus species, Aspergillus tanneri NIH 1004.</title>
        <authorList>
            <person name="Mounaud S."/>
            <person name="Singh I."/>
            <person name="Joardar V."/>
            <person name="Pakala S."/>
            <person name="Pakala S."/>
            <person name="Venepally P."/>
            <person name="Chung J.K."/>
            <person name="Losada L."/>
            <person name="Nierman W.C."/>
        </authorList>
    </citation>
    <scope>NUCLEOTIDE SEQUENCE [LARGE SCALE GENOMIC DNA]</scope>
    <source>
        <strain evidence="9 12">NIH1004</strain>
    </source>
</reference>
<dbReference type="RefSeq" id="XP_033424729.1">
    <property type="nucleotide sequence ID" value="XM_033571414.1"/>
</dbReference>
<feature type="region of interest" description="Disordered" evidence="7">
    <location>
        <begin position="536"/>
        <end position="567"/>
    </location>
</feature>
<protein>
    <recommendedName>
        <fullName evidence="13">Peptide transporter ptr2</fullName>
    </recommendedName>
</protein>
<dbReference type="PANTHER" id="PTHR11654">
    <property type="entry name" value="OLIGOPEPTIDE TRANSPORTER-RELATED"/>
    <property type="match status" value="1"/>
</dbReference>
<feature type="transmembrane region" description="Helical" evidence="8">
    <location>
        <begin position="117"/>
        <end position="141"/>
    </location>
</feature>
<feature type="region of interest" description="Disordered" evidence="7">
    <location>
        <begin position="1"/>
        <end position="45"/>
    </location>
</feature>
<feature type="transmembrane region" description="Helical" evidence="8">
    <location>
        <begin position="203"/>
        <end position="224"/>
    </location>
</feature>
<gene>
    <name evidence="9" type="ORF">ATNIH1004_006787</name>
    <name evidence="10" type="ORF">EYZ11_000423</name>
</gene>
<feature type="transmembrane region" description="Helical" evidence="8">
    <location>
        <begin position="443"/>
        <end position="464"/>
    </location>
</feature>
<keyword evidence="4 8" id="KW-0812">Transmembrane</keyword>
<keyword evidence="6 8" id="KW-0472">Membrane</keyword>
<evidence type="ECO:0000256" key="1">
    <source>
        <dbReference type="ARBA" id="ARBA00004141"/>
    </source>
</evidence>
<feature type="transmembrane region" description="Helical" evidence="8">
    <location>
        <begin position="230"/>
        <end position="251"/>
    </location>
</feature>
<evidence type="ECO:0000313" key="9">
    <source>
        <dbReference type="EMBL" id="KAA8645368.1"/>
    </source>
</evidence>
<dbReference type="AlphaFoldDB" id="A0A4S3JXC5"/>
<dbReference type="SUPFAM" id="SSF103473">
    <property type="entry name" value="MFS general substrate transporter"/>
    <property type="match status" value="1"/>
</dbReference>
<evidence type="ECO:0000313" key="10">
    <source>
        <dbReference type="EMBL" id="THD00098.1"/>
    </source>
</evidence>
<keyword evidence="11" id="KW-1185">Reference proteome</keyword>
<dbReference type="InterPro" id="IPR036259">
    <property type="entry name" value="MFS_trans_sf"/>
</dbReference>
<evidence type="ECO:0000256" key="3">
    <source>
        <dbReference type="ARBA" id="ARBA00022448"/>
    </source>
</evidence>
<dbReference type="Pfam" id="PF00854">
    <property type="entry name" value="PTR2"/>
    <property type="match status" value="1"/>
</dbReference>